<accession>A0A8J7ISR5</accession>
<comment type="caution">
    <text evidence="1">The sequence shown here is derived from an EMBL/GenBank/DDBJ whole genome shotgun (WGS) entry which is preliminary data.</text>
</comment>
<dbReference type="Proteomes" id="UP000640583">
    <property type="component" value="Unassembled WGS sequence"/>
</dbReference>
<evidence type="ECO:0000313" key="2">
    <source>
        <dbReference type="Proteomes" id="UP000640583"/>
    </source>
</evidence>
<proteinExistence type="predicted"/>
<dbReference type="EMBL" id="JADCKQ010000012">
    <property type="protein sequence ID" value="MBI1494901.1"/>
    <property type="molecule type" value="Genomic_DNA"/>
</dbReference>
<evidence type="ECO:0000313" key="1">
    <source>
        <dbReference type="EMBL" id="MBI1494901.1"/>
    </source>
</evidence>
<dbReference type="AlphaFoldDB" id="A0A8J7ISR5"/>
<protein>
    <submittedName>
        <fullName evidence="1">Uncharacterized protein</fullName>
    </submittedName>
</protein>
<gene>
    <name evidence="1" type="ORF">H1D41_14750</name>
</gene>
<reference evidence="1" key="1">
    <citation type="submission" date="2020-10" db="EMBL/GenBank/DDBJ databases">
        <title>Paenihalocynthiibacter styelae gen. nov., sp. nov., isolated from stalked sea squirt Styela clava.</title>
        <authorList>
            <person name="Kim Y.-O."/>
            <person name="Yoon J.-H."/>
        </authorList>
    </citation>
    <scope>NUCLEOTIDE SEQUENCE</scope>
    <source>
        <strain evidence="1">MYP1-1</strain>
    </source>
</reference>
<keyword evidence="2" id="KW-1185">Reference proteome</keyword>
<sequence length="56" mass="6042">MNGIDLKSDPVAQLQGQFPVQTKPLQEGMPEIKQTNARTSGTGWGDSVFLITASDH</sequence>
<organism evidence="1 2">
    <name type="scientific">Halocynthiibacter styelae</name>
    <dbReference type="NCBI Taxonomy" id="2761955"/>
    <lineage>
        <taxon>Bacteria</taxon>
        <taxon>Pseudomonadati</taxon>
        <taxon>Pseudomonadota</taxon>
        <taxon>Alphaproteobacteria</taxon>
        <taxon>Rhodobacterales</taxon>
        <taxon>Paracoccaceae</taxon>
        <taxon>Halocynthiibacter</taxon>
    </lineage>
</organism>
<dbReference type="RefSeq" id="WP_228849634.1">
    <property type="nucleotide sequence ID" value="NZ_JADCKQ010000012.1"/>
</dbReference>
<name>A0A8J7ISR5_9RHOB</name>